<proteinExistence type="predicted"/>
<dbReference type="OrthoDB" id="2266637at2759"/>
<name>A0A8S3WJX9_PARAO</name>
<comment type="caution">
    <text evidence="2">The sequence shown here is derived from an EMBL/GenBank/DDBJ whole genome shotgun (WGS) entry which is preliminary data.</text>
</comment>
<evidence type="ECO:0000313" key="2">
    <source>
        <dbReference type="EMBL" id="CAG4962269.1"/>
    </source>
</evidence>
<sequence length="116" mass="13131">MNAEDGCSKIFARQINKQAKQLVYNVHSFFKLRKQDQSSTEYQQDVNLNKLVAQATGISLTSKIEDEYCQHDQILDDAMDEMIINLQDNSNSSSCTDSEDGNSSDMNIDISEEENI</sequence>
<keyword evidence="3" id="KW-1185">Reference proteome</keyword>
<evidence type="ECO:0000256" key="1">
    <source>
        <dbReference type="SAM" id="MobiDB-lite"/>
    </source>
</evidence>
<dbReference type="EMBL" id="CAJQZP010000444">
    <property type="protein sequence ID" value="CAG4962269.1"/>
    <property type="molecule type" value="Genomic_DNA"/>
</dbReference>
<evidence type="ECO:0000313" key="3">
    <source>
        <dbReference type="Proteomes" id="UP000691718"/>
    </source>
</evidence>
<dbReference type="AlphaFoldDB" id="A0A8S3WJX9"/>
<dbReference type="Proteomes" id="UP000691718">
    <property type="component" value="Unassembled WGS sequence"/>
</dbReference>
<organism evidence="2 3">
    <name type="scientific">Parnassius apollo</name>
    <name type="common">Apollo butterfly</name>
    <name type="synonym">Papilio apollo</name>
    <dbReference type="NCBI Taxonomy" id="110799"/>
    <lineage>
        <taxon>Eukaryota</taxon>
        <taxon>Metazoa</taxon>
        <taxon>Ecdysozoa</taxon>
        <taxon>Arthropoda</taxon>
        <taxon>Hexapoda</taxon>
        <taxon>Insecta</taxon>
        <taxon>Pterygota</taxon>
        <taxon>Neoptera</taxon>
        <taxon>Endopterygota</taxon>
        <taxon>Lepidoptera</taxon>
        <taxon>Glossata</taxon>
        <taxon>Ditrysia</taxon>
        <taxon>Papilionoidea</taxon>
        <taxon>Papilionidae</taxon>
        <taxon>Parnassiinae</taxon>
        <taxon>Parnassini</taxon>
        <taxon>Parnassius</taxon>
        <taxon>Parnassius</taxon>
    </lineage>
</organism>
<feature type="region of interest" description="Disordered" evidence="1">
    <location>
        <begin position="87"/>
        <end position="116"/>
    </location>
</feature>
<protein>
    <submittedName>
        <fullName evidence="2">(apollo) hypothetical protein</fullName>
    </submittedName>
</protein>
<reference evidence="2" key="1">
    <citation type="submission" date="2021-04" db="EMBL/GenBank/DDBJ databases">
        <authorList>
            <person name="Tunstrom K."/>
        </authorList>
    </citation>
    <scope>NUCLEOTIDE SEQUENCE</scope>
</reference>
<accession>A0A8S3WJX9</accession>
<feature type="compositionally biased region" description="Polar residues" evidence="1">
    <location>
        <begin position="87"/>
        <end position="96"/>
    </location>
</feature>
<gene>
    <name evidence="2" type="ORF">PAPOLLO_LOCUS6758</name>
</gene>